<dbReference type="EMBL" id="CP041692">
    <property type="protein sequence ID" value="QDP94854.1"/>
    <property type="molecule type" value="Genomic_DNA"/>
</dbReference>
<dbReference type="Proteomes" id="UP000319263">
    <property type="component" value="Chromosome"/>
</dbReference>
<organism evidence="1 2">
    <name type="scientific">Microlunatus elymi</name>
    <dbReference type="NCBI Taxonomy" id="2596828"/>
    <lineage>
        <taxon>Bacteria</taxon>
        <taxon>Bacillati</taxon>
        <taxon>Actinomycetota</taxon>
        <taxon>Actinomycetes</taxon>
        <taxon>Propionibacteriales</taxon>
        <taxon>Propionibacteriaceae</taxon>
        <taxon>Microlunatus</taxon>
    </lineage>
</organism>
<accession>A0A516PUI2</accession>
<dbReference type="InterPro" id="IPR034660">
    <property type="entry name" value="DinB/YfiT-like"/>
</dbReference>
<keyword evidence="2" id="KW-1185">Reference proteome</keyword>
<dbReference type="SUPFAM" id="SSF109854">
    <property type="entry name" value="DinB/YfiT-like putative metalloenzymes"/>
    <property type="match status" value="1"/>
</dbReference>
<dbReference type="OrthoDB" id="4548523at2"/>
<dbReference type="InterPro" id="IPR007061">
    <property type="entry name" value="MST-like"/>
</dbReference>
<sequence>MEGFDEPDGRIADPSRLLIEYLELYRQTMLRKIDGLDDDQLRHTVLPSGWTPLELIKHLGHVERRWIQWGFQAIAVEDPWGDNDPQTGRWSVGPDESVDDLRNFLLQQGVRTTRVLSSAPLDTPAEIGGRFSEDPPTLGWIGFHLLQEYARHLGHLDVVRELIDQQTGE</sequence>
<proteinExistence type="predicted"/>
<gene>
    <name evidence="1" type="ORF">FOE78_02015</name>
</gene>
<dbReference type="RefSeq" id="WP_143984842.1">
    <property type="nucleotide sequence ID" value="NZ_CP041692.1"/>
</dbReference>
<evidence type="ECO:0000313" key="2">
    <source>
        <dbReference type="Proteomes" id="UP000319263"/>
    </source>
</evidence>
<dbReference type="KEGG" id="mik:FOE78_02015"/>
<dbReference type="Gene3D" id="1.20.120.450">
    <property type="entry name" value="dinb family like domain"/>
    <property type="match status" value="1"/>
</dbReference>
<dbReference type="Pfam" id="PF04978">
    <property type="entry name" value="MST"/>
    <property type="match status" value="1"/>
</dbReference>
<name>A0A516PUI2_9ACTN</name>
<evidence type="ECO:0000313" key="1">
    <source>
        <dbReference type="EMBL" id="QDP94854.1"/>
    </source>
</evidence>
<dbReference type="AlphaFoldDB" id="A0A516PUI2"/>
<reference evidence="1 2" key="1">
    <citation type="submission" date="2019-07" db="EMBL/GenBank/DDBJ databases">
        <title>Microlunatus dokdonensis sp. nov. isolated from the rhizospheric soil of the wild plant Elymus tsukushiensis.</title>
        <authorList>
            <person name="Ghim S.-Y."/>
            <person name="Hwang Y.-J."/>
            <person name="Son J.-S."/>
            <person name="Shin J.-H."/>
        </authorList>
    </citation>
    <scope>NUCLEOTIDE SEQUENCE [LARGE SCALE GENOMIC DNA]</scope>
    <source>
        <strain evidence="1 2">KUDC0627</strain>
    </source>
</reference>
<protein>
    <submittedName>
        <fullName evidence="1">DinB family protein</fullName>
    </submittedName>
</protein>